<reference evidence="1 2" key="1">
    <citation type="submission" date="2020-08" db="EMBL/GenBank/DDBJ databases">
        <title>Sequencing the genomes of 1000 actinobacteria strains.</title>
        <authorList>
            <person name="Klenk H.-P."/>
        </authorList>
    </citation>
    <scope>NUCLEOTIDE SEQUENCE [LARGE SCALE GENOMIC DNA]</scope>
    <source>
        <strain evidence="1 2">DSM 44936</strain>
    </source>
</reference>
<dbReference type="PANTHER" id="PTHR38479:SF2">
    <property type="entry name" value="WINGED HELIX DNA-BINDING DOMAIN-CONTAINING PROTEIN"/>
    <property type="match status" value="1"/>
</dbReference>
<dbReference type="Pfam" id="PF06224">
    <property type="entry name" value="AlkZ-like"/>
    <property type="match status" value="1"/>
</dbReference>
<dbReference type="EMBL" id="JACHIU010000001">
    <property type="protein sequence ID" value="MBB6473777.1"/>
    <property type="molecule type" value="Genomic_DNA"/>
</dbReference>
<gene>
    <name evidence="1" type="ORF">BJ992_003208</name>
</gene>
<evidence type="ECO:0008006" key="3">
    <source>
        <dbReference type="Google" id="ProtNLM"/>
    </source>
</evidence>
<accession>A0A7X0M6Z6</accession>
<sequence length="364" mass="40126">MSHTMARSITVDRVRWLGYRWRTHGFAERRGDEGLDRLLTLGFQDTRQVGAVQSLVQRTASVDGADVADAVVSDGPLAAMWSVRVAPHVYRRGRLAFVRDALAPQDADEGGPAHVAAVDEVASALAAVVRGPVSKGDASGEVTERVRPELVEWCPRCKARHVPDRLFREAGRQACLVLDPDRRRGTVLLPPPGDPQEKVERPRLTMLETYVRVNGPVSRPVYRDWLGSASVADLWPDLGELVRVEIDGHRYDLPEELLDPLRTAPAPSGVVLVPPNDPYVRQTDRTLLIPDKARRQEALRALSGPGLLLVDGEVAGTWRYRRGGHEVAVSTFERLPRTRRAEGERSAGLAVTVLGDDQPKVTWG</sequence>
<protein>
    <recommendedName>
        <fullName evidence="3">Winged helix DNA-binding domain-containing protein</fullName>
    </recommendedName>
</protein>
<comment type="caution">
    <text evidence="1">The sequence shown here is derived from an EMBL/GenBank/DDBJ whole genome shotgun (WGS) entry which is preliminary data.</text>
</comment>
<dbReference type="PANTHER" id="PTHR38479">
    <property type="entry name" value="LMO0824 PROTEIN"/>
    <property type="match status" value="1"/>
</dbReference>
<dbReference type="InterPro" id="IPR009351">
    <property type="entry name" value="AlkZ-like"/>
</dbReference>
<dbReference type="RefSeq" id="WP_184981760.1">
    <property type="nucleotide sequence ID" value="NZ_BAAALO010000048.1"/>
</dbReference>
<proteinExistence type="predicted"/>
<evidence type="ECO:0000313" key="2">
    <source>
        <dbReference type="Proteomes" id="UP000555564"/>
    </source>
</evidence>
<organism evidence="1 2">
    <name type="scientific">Sphaerisporangium rubeum</name>
    <dbReference type="NCBI Taxonomy" id="321317"/>
    <lineage>
        <taxon>Bacteria</taxon>
        <taxon>Bacillati</taxon>
        <taxon>Actinomycetota</taxon>
        <taxon>Actinomycetes</taxon>
        <taxon>Streptosporangiales</taxon>
        <taxon>Streptosporangiaceae</taxon>
        <taxon>Sphaerisporangium</taxon>
    </lineage>
</organism>
<keyword evidence="2" id="KW-1185">Reference proteome</keyword>
<dbReference type="AlphaFoldDB" id="A0A7X0M6Z6"/>
<dbReference type="Proteomes" id="UP000555564">
    <property type="component" value="Unassembled WGS sequence"/>
</dbReference>
<evidence type="ECO:0000313" key="1">
    <source>
        <dbReference type="EMBL" id="MBB6473777.1"/>
    </source>
</evidence>
<name>A0A7X0M6Z6_9ACTN</name>